<proteinExistence type="inferred from homology"/>
<dbReference type="InterPro" id="IPR029044">
    <property type="entry name" value="Nucleotide-diphossugar_trans"/>
</dbReference>
<keyword evidence="18" id="KW-1185">Reference proteome</keyword>
<evidence type="ECO:0000256" key="14">
    <source>
        <dbReference type="ARBA" id="ARBA00047869"/>
    </source>
</evidence>
<keyword evidence="7" id="KW-0328">Glycosyltransferase</keyword>
<dbReference type="Proteomes" id="UP001152320">
    <property type="component" value="Chromosome 6"/>
</dbReference>
<keyword evidence="9 16" id="KW-0812">Transmembrane</keyword>
<dbReference type="OrthoDB" id="1483400at2759"/>
<evidence type="ECO:0000256" key="9">
    <source>
        <dbReference type="ARBA" id="ARBA00022692"/>
    </source>
</evidence>
<comment type="caution">
    <text evidence="17">The sequence shown here is derived from an EMBL/GenBank/DDBJ whole genome shotgun (WGS) entry which is preliminary data.</text>
</comment>
<dbReference type="PANTHER" id="PTHR12726">
    <property type="entry name" value="CERAMIDE GLUCOSYLTRANSFERASE"/>
    <property type="match status" value="1"/>
</dbReference>
<dbReference type="AlphaFoldDB" id="A0A9Q1HCW3"/>
<keyword evidence="6" id="KW-0444">Lipid biosynthesis</keyword>
<evidence type="ECO:0000256" key="2">
    <source>
        <dbReference type="ARBA" id="ARBA00004760"/>
    </source>
</evidence>
<dbReference type="InterPro" id="IPR025993">
    <property type="entry name" value="Ceramide_glucosylTrfase"/>
</dbReference>
<keyword evidence="13 16" id="KW-0472">Membrane</keyword>
<dbReference type="EMBL" id="JAIZAY010000006">
    <property type="protein sequence ID" value="KAJ8040591.1"/>
    <property type="molecule type" value="Genomic_DNA"/>
</dbReference>
<feature type="transmembrane region" description="Helical" evidence="16">
    <location>
        <begin position="12"/>
        <end position="40"/>
    </location>
</feature>
<dbReference type="PANTHER" id="PTHR12726:SF0">
    <property type="entry name" value="CERAMIDE GLUCOSYLTRANSFERASE"/>
    <property type="match status" value="1"/>
</dbReference>
<evidence type="ECO:0000256" key="4">
    <source>
        <dbReference type="ARBA" id="ARBA00006739"/>
    </source>
</evidence>
<dbReference type="GO" id="GO:0006679">
    <property type="term" value="P:glucosylceramide biosynthetic process"/>
    <property type="evidence" value="ECO:0007669"/>
    <property type="project" value="TreeGrafter"/>
</dbReference>
<dbReference type="Pfam" id="PF13506">
    <property type="entry name" value="Glyco_transf_21"/>
    <property type="match status" value="1"/>
</dbReference>
<evidence type="ECO:0000256" key="7">
    <source>
        <dbReference type="ARBA" id="ARBA00022676"/>
    </source>
</evidence>
<dbReference type="Gene3D" id="3.90.550.10">
    <property type="entry name" value="Spore Coat Polysaccharide Biosynthesis Protein SpsA, Chain A"/>
    <property type="match status" value="1"/>
</dbReference>
<evidence type="ECO:0000256" key="1">
    <source>
        <dbReference type="ARBA" id="ARBA00004653"/>
    </source>
</evidence>
<organism evidence="17 18">
    <name type="scientific">Holothuria leucospilota</name>
    <name type="common">Black long sea cucumber</name>
    <name type="synonym">Mertensiothuria leucospilota</name>
    <dbReference type="NCBI Taxonomy" id="206669"/>
    <lineage>
        <taxon>Eukaryota</taxon>
        <taxon>Metazoa</taxon>
        <taxon>Echinodermata</taxon>
        <taxon>Eleutherozoa</taxon>
        <taxon>Echinozoa</taxon>
        <taxon>Holothuroidea</taxon>
        <taxon>Aspidochirotacea</taxon>
        <taxon>Aspidochirotida</taxon>
        <taxon>Holothuriidae</taxon>
        <taxon>Holothuria</taxon>
    </lineage>
</organism>
<dbReference type="CDD" id="cd02520">
    <property type="entry name" value="Glucosylceramide_synthase"/>
    <property type="match status" value="1"/>
</dbReference>
<comment type="similarity">
    <text evidence="4">Belongs to the glycosyltransferase 2 family.</text>
</comment>
<reference evidence="17" key="1">
    <citation type="submission" date="2021-10" db="EMBL/GenBank/DDBJ databases">
        <title>Tropical sea cucumber genome reveals ecological adaptation and Cuvierian tubules defense mechanism.</title>
        <authorList>
            <person name="Chen T."/>
        </authorList>
    </citation>
    <scope>NUCLEOTIDE SEQUENCE</scope>
    <source>
        <strain evidence="17">Nanhai2018</strain>
        <tissue evidence="17">Muscle</tissue>
    </source>
</reference>
<comment type="subcellular location">
    <subcellularLocation>
        <location evidence="1">Golgi apparatus membrane</location>
        <topology evidence="1">Multi-pass membrane protein</topology>
    </subcellularLocation>
</comment>
<evidence type="ECO:0000256" key="8">
    <source>
        <dbReference type="ARBA" id="ARBA00022679"/>
    </source>
</evidence>
<comment type="catalytic activity">
    <reaction evidence="15">
        <text>N-(9Z-octadecenoyl)-sphing-4-enine + UDP-alpha-D-xylose = beta-D-xylosyl-(1&lt;-&gt;1')-N-(9Z-octadecenoyl)-sphing-4-enine + UDP + H(+)</text>
        <dbReference type="Rhea" id="RHEA:70247"/>
        <dbReference type="ChEBI" id="CHEBI:15378"/>
        <dbReference type="ChEBI" id="CHEBI:57632"/>
        <dbReference type="ChEBI" id="CHEBI:58223"/>
        <dbReference type="ChEBI" id="CHEBI:77996"/>
        <dbReference type="ChEBI" id="CHEBI:189081"/>
    </reaction>
    <physiologicalReaction direction="left-to-right" evidence="15">
        <dbReference type="Rhea" id="RHEA:70248"/>
    </physiologicalReaction>
</comment>
<evidence type="ECO:0000256" key="3">
    <source>
        <dbReference type="ARBA" id="ARBA00004991"/>
    </source>
</evidence>
<evidence type="ECO:0000256" key="11">
    <source>
        <dbReference type="ARBA" id="ARBA00023034"/>
    </source>
</evidence>
<dbReference type="EC" id="2.4.1.80" evidence="5"/>
<sequence length="400" mass="45602">MYWTYFDTEYFAYLGSALAYLALGVETVMLAFHLTGIIFAKFCMYRKPANEIREELPGISILKPLVGADPNLQDNLETFFNIAYPKYELLICVHEEKDPAVKIVEPLMERYPHVDARLFLGGNNMKIGGNPKLNNLLPGYQAAKYDFVLISDSGIRSGKDDLTEMMSKMKPNVGMVHGLPFVSDRKGFAAVLDKVYFGGAHARMYITMNVWGIICVSGMSNLIRKSILDDAGGLREFAKYISEDYYMGIACQRSGYVTRLSSFPALQNAGCPSLKSFRKRMVRWTMVRVATVPSTIIGEPMTECFVLGIYVAWAIHYLKGWDPIVCFMVHVLQWFILDYVQLKALQREPLNFSKVDYALAWLYREVMTIFFFLEGLFGRTVTWRTGTFKLHWGGYLEEVS</sequence>
<evidence type="ECO:0000256" key="5">
    <source>
        <dbReference type="ARBA" id="ARBA00012699"/>
    </source>
</evidence>
<comment type="catalytic activity">
    <reaction evidence="14">
        <text>UDP-alpha-D-xylose + an N-acylsphing-4-enine = a beta-D-xylosyl-(1&lt;-&gt;1')-N-acylsphing-4-enine + UDP + H(+)</text>
        <dbReference type="Rhea" id="RHEA:70243"/>
        <dbReference type="ChEBI" id="CHEBI:15378"/>
        <dbReference type="ChEBI" id="CHEBI:52639"/>
        <dbReference type="ChEBI" id="CHEBI:57632"/>
        <dbReference type="ChEBI" id="CHEBI:58223"/>
        <dbReference type="ChEBI" id="CHEBI:189068"/>
    </reaction>
    <physiologicalReaction direction="left-to-right" evidence="14">
        <dbReference type="Rhea" id="RHEA:70244"/>
    </physiologicalReaction>
</comment>
<keyword evidence="8" id="KW-0808">Transferase</keyword>
<comment type="pathway">
    <text evidence="2">Lipid metabolism; sphingolipid metabolism.</text>
</comment>
<evidence type="ECO:0000256" key="6">
    <source>
        <dbReference type="ARBA" id="ARBA00022516"/>
    </source>
</evidence>
<dbReference type="GO" id="GO:0000139">
    <property type="term" value="C:Golgi membrane"/>
    <property type="evidence" value="ECO:0007669"/>
    <property type="project" value="UniProtKB-SubCell"/>
</dbReference>
<dbReference type="SUPFAM" id="SSF53448">
    <property type="entry name" value="Nucleotide-diphospho-sugar transferases"/>
    <property type="match status" value="1"/>
</dbReference>
<evidence type="ECO:0000256" key="10">
    <source>
        <dbReference type="ARBA" id="ARBA00022989"/>
    </source>
</evidence>
<protein>
    <recommendedName>
        <fullName evidence="5">ceramide glucosyltransferase</fullName>
        <ecNumber evidence="5">2.4.1.80</ecNumber>
    </recommendedName>
</protein>
<accession>A0A9Q1HCW3</accession>
<evidence type="ECO:0000256" key="15">
    <source>
        <dbReference type="ARBA" id="ARBA00048104"/>
    </source>
</evidence>
<name>A0A9Q1HCW3_HOLLE</name>
<gene>
    <name evidence="17" type="ORF">HOLleu_14922</name>
</gene>
<keyword evidence="11" id="KW-0333">Golgi apparatus</keyword>
<keyword evidence="10 16" id="KW-1133">Transmembrane helix</keyword>
<evidence type="ECO:0000256" key="16">
    <source>
        <dbReference type="SAM" id="Phobius"/>
    </source>
</evidence>
<dbReference type="FunFam" id="3.90.550.10:FF:000041">
    <property type="entry name" value="UDP-glucose ceramide glucosyltransferase"/>
    <property type="match status" value="1"/>
</dbReference>
<comment type="pathway">
    <text evidence="3">Sphingolipid metabolism.</text>
</comment>
<evidence type="ECO:0000313" key="18">
    <source>
        <dbReference type="Proteomes" id="UP001152320"/>
    </source>
</evidence>
<evidence type="ECO:0000256" key="13">
    <source>
        <dbReference type="ARBA" id="ARBA00023136"/>
    </source>
</evidence>
<keyword evidence="12" id="KW-0443">Lipid metabolism</keyword>
<evidence type="ECO:0000256" key="12">
    <source>
        <dbReference type="ARBA" id="ARBA00023098"/>
    </source>
</evidence>
<evidence type="ECO:0000313" key="17">
    <source>
        <dbReference type="EMBL" id="KAJ8040591.1"/>
    </source>
</evidence>
<dbReference type="GO" id="GO:0008120">
    <property type="term" value="F:ceramide glucosyltransferase activity"/>
    <property type="evidence" value="ECO:0007669"/>
    <property type="project" value="UniProtKB-EC"/>
</dbReference>